<evidence type="ECO:0000313" key="1">
    <source>
        <dbReference type="EMBL" id="MBB6369086.1"/>
    </source>
</evidence>
<comment type="caution">
    <text evidence="1">The sequence shown here is derived from an EMBL/GenBank/DDBJ whole genome shotgun (WGS) entry which is preliminary data.</text>
</comment>
<sequence length="186" mass="21649">MKRASIKDHENLLKVFMILLNYGAIKRDHVTRWADSVLAGENESEYAFIELFTSANVHDTTQILIKNSTDADPEITSRAVLGILYHMLQDEKVVLKTVSDIATHISYEEHLTFDEQFLLYRFDEHIELNLNEVHERLRLFKTNFVDLLAVYKDFTLDNFSGWPAVNGKIKKDLGIKLEVIKKNYPY</sequence>
<organism evidence="1 2">
    <name type="scientific">Chryseobacterium shigense</name>
    <dbReference type="NCBI Taxonomy" id="297244"/>
    <lineage>
        <taxon>Bacteria</taxon>
        <taxon>Pseudomonadati</taxon>
        <taxon>Bacteroidota</taxon>
        <taxon>Flavobacteriia</taxon>
        <taxon>Flavobacteriales</taxon>
        <taxon>Weeksellaceae</taxon>
        <taxon>Chryseobacterium group</taxon>
        <taxon>Chryseobacterium</taxon>
    </lineage>
</organism>
<evidence type="ECO:0000313" key="2">
    <source>
        <dbReference type="Proteomes" id="UP000589738"/>
    </source>
</evidence>
<dbReference type="RefSeq" id="WP_184161765.1">
    <property type="nucleotide sequence ID" value="NZ_JACHLC010000001.1"/>
</dbReference>
<keyword evidence="2" id="KW-1185">Reference proteome</keyword>
<proteinExistence type="predicted"/>
<dbReference type="EMBL" id="JACHLC010000001">
    <property type="protein sequence ID" value="MBB6369086.1"/>
    <property type="molecule type" value="Genomic_DNA"/>
</dbReference>
<reference evidence="1 2" key="1">
    <citation type="submission" date="2020-08" db="EMBL/GenBank/DDBJ databases">
        <title>Functional genomics of gut bacteria from endangered species of beetles.</title>
        <authorList>
            <person name="Carlos-Shanley C."/>
        </authorList>
    </citation>
    <scope>NUCLEOTIDE SEQUENCE [LARGE SCALE GENOMIC DNA]</scope>
    <source>
        <strain evidence="1 2">S00136</strain>
    </source>
</reference>
<dbReference type="AlphaFoldDB" id="A0A841MVT5"/>
<protein>
    <submittedName>
        <fullName evidence="1">Uncharacterized protein</fullName>
    </submittedName>
</protein>
<dbReference type="Proteomes" id="UP000589738">
    <property type="component" value="Unassembled WGS sequence"/>
</dbReference>
<name>A0A841MVT5_9FLAO</name>
<gene>
    <name evidence="1" type="ORF">HNP36_000139</name>
</gene>
<accession>A0A841MVT5</accession>